<reference evidence="1 2" key="1">
    <citation type="submission" date="2019-06" db="EMBL/GenBank/DDBJ databases">
        <title>A chromosomal-level reference genome of Carpinus fangiana (Coryloideae, Betulaceae).</title>
        <authorList>
            <person name="Yang X."/>
            <person name="Wang Z."/>
            <person name="Zhang L."/>
            <person name="Hao G."/>
            <person name="Liu J."/>
            <person name="Yang Y."/>
        </authorList>
    </citation>
    <scope>NUCLEOTIDE SEQUENCE [LARGE SCALE GENOMIC DNA]</scope>
    <source>
        <strain evidence="1">Cfa_2016G</strain>
        <tissue evidence="1">Leaf</tissue>
    </source>
</reference>
<organism evidence="1 2">
    <name type="scientific">Carpinus fangiana</name>
    <dbReference type="NCBI Taxonomy" id="176857"/>
    <lineage>
        <taxon>Eukaryota</taxon>
        <taxon>Viridiplantae</taxon>
        <taxon>Streptophyta</taxon>
        <taxon>Embryophyta</taxon>
        <taxon>Tracheophyta</taxon>
        <taxon>Spermatophyta</taxon>
        <taxon>Magnoliopsida</taxon>
        <taxon>eudicotyledons</taxon>
        <taxon>Gunneridae</taxon>
        <taxon>Pentapetalae</taxon>
        <taxon>rosids</taxon>
        <taxon>fabids</taxon>
        <taxon>Fagales</taxon>
        <taxon>Betulaceae</taxon>
        <taxon>Carpinus</taxon>
    </lineage>
</organism>
<dbReference type="AlphaFoldDB" id="A0A5N6KTV8"/>
<evidence type="ECO:0000313" key="2">
    <source>
        <dbReference type="Proteomes" id="UP000327013"/>
    </source>
</evidence>
<dbReference type="EMBL" id="VIBQ01000012">
    <property type="protein sequence ID" value="KAB8343235.1"/>
    <property type="molecule type" value="Genomic_DNA"/>
</dbReference>
<sequence>MYSAAVGVHVNQVARRGAVEPRRSVVNNQNGVLRGLGGEVLCGVYKNMEKMHLEKNNAMALVRMNAKADPSTASLAAAAYPDQQTMARLPGKSLLLSFRINHAYLRLVIPLSTPTMPFLAIPCAWPGEQPPLPKTISKFWILCFMLQYPSKVV</sequence>
<accession>A0A5N6KTV8</accession>
<keyword evidence="2" id="KW-1185">Reference proteome</keyword>
<name>A0A5N6KTV8_9ROSI</name>
<protein>
    <submittedName>
        <fullName evidence="1">Uncharacterized protein</fullName>
    </submittedName>
</protein>
<evidence type="ECO:0000313" key="1">
    <source>
        <dbReference type="EMBL" id="KAB8343235.1"/>
    </source>
</evidence>
<gene>
    <name evidence="1" type="ORF">FH972_022825</name>
</gene>
<proteinExistence type="predicted"/>
<comment type="caution">
    <text evidence="1">The sequence shown here is derived from an EMBL/GenBank/DDBJ whole genome shotgun (WGS) entry which is preliminary data.</text>
</comment>
<dbReference type="Proteomes" id="UP000327013">
    <property type="component" value="Unassembled WGS sequence"/>
</dbReference>